<dbReference type="PANTHER" id="PTHR45033">
    <property type="match status" value="1"/>
</dbReference>
<dbReference type="AlphaFoldDB" id="A0A381V9N0"/>
<dbReference type="SUPFAM" id="SSF50129">
    <property type="entry name" value="GroES-like"/>
    <property type="match status" value="1"/>
</dbReference>
<dbReference type="Pfam" id="PF08240">
    <property type="entry name" value="ADH_N"/>
    <property type="match status" value="1"/>
</dbReference>
<evidence type="ECO:0000259" key="1">
    <source>
        <dbReference type="SMART" id="SM00829"/>
    </source>
</evidence>
<dbReference type="InterPro" id="IPR052711">
    <property type="entry name" value="Zinc_ADH-like"/>
</dbReference>
<dbReference type="Gene3D" id="3.40.50.720">
    <property type="entry name" value="NAD(P)-binding Rossmann-like Domain"/>
    <property type="match status" value="1"/>
</dbReference>
<sequence length="335" mass="35992">MKQMQLIKPGGLDNLRMVEVEAPPVRDNEILVKVAASSLNYHDLLVALGSIPTEDKRVLLGDASGEVVEVGTSVSKWHVGDQIMSACFPKWIEGRPKREYLSFIGDNEDGYATEYIALPETAVTKIPQGWTLPEAATLPCAGLTAWRALVDEGNLQAGETVLIQGTGGVSIFALQLAKSMGAKVVATSSSLEKLDKLKALGADELINYKETPEWGKEVKIKTHNEGVDHVVEVGGGGTFSQSVTATKLGGHIAMIGVLSGPSAENVILPKIFLKQIRTSGIAMGNHQSQIAMVEYLENSGIKPIISDTFHLAELATAFQHQMDHKHFGKISITVS</sequence>
<accession>A0A381V9N0</accession>
<dbReference type="EMBL" id="UINC01007999">
    <property type="protein sequence ID" value="SVA36023.1"/>
    <property type="molecule type" value="Genomic_DNA"/>
</dbReference>
<reference evidence="2" key="1">
    <citation type="submission" date="2018-05" db="EMBL/GenBank/DDBJ databases">
        <authorList>
            <person name="Lanie J.A."/>
            <person name="Ng W.-L."/>
            <person name="Kazmierczak K.M."/>
            <person name="Andrzejewski T.M."/>
            <person name="Davidsen T.M."/>
            <person name="Wayne K.J."/>
            <person name="Tettelin H."/>
            <person name="Glass J.I."/>
            <person name="Rusch D."/>
            <person name="Podicherti R."/>
            <person name="Tsui H.-C.T."/>
            <person name="Winkler M.E."/>
        </authorList>
    </citation>
    <scope>NUCLEOTIDE SEQUENCE</scope>
</reference>
<dbReference type="InterPro" id="IPR020843">
    <property type="entry name" value="ER"/>
</dbReference>
<dbReference type="Gene3D" id="3.90.180.10">
    <property type="entry name" value="Medium-chain alcohol dehydrogenases, catalytic domain"/>
    <property type="match status" value="1"/>
</dbReference>
<gene>
    <name evidence="2" type="ORF">METZ01_LOCUS88877</name>
</gene>
<feature type="domain" description="Enoyl reductase (ER)" evidence="1">
    <location>
        <begin position="10"/>
        <end position="332"/>
    </location>
</feature>
<dbReference type="Pfam" id="PF00107">
    <property type="entry name" value="ADH_zinc_N"/>
    <property type="match status" value="1"/>
</dbReference>
<dbReference type="InterPro" id="IPR013154">
    <property type="entry name" value="ADH-like_N"/>
</dbReference>
<dbReference type="InterPro" id="IPR011032">
    <property type="entry name" value="GroES-like_sf"/>
</dbReference>
<dbReference type="CDD" id="cd08276">
    <property type="entry name" value="MDR7"/>
    <property type="match status" value="1"/>
</dbReference>
<name>A0A381V9N0_9ZZZZ</name>
<proteinExistence type="predicted"/>
<dbReference type="SMART" id="SM00829">
    <property type="entry name" value="PKS_ER"/>
    <property type="match status" value="1"/>
</dbReference>
<protein>
    <recommendedName>
        <fullName evidence="1">Enoyl reductase (ER) domain-containing protein</fullName>
    </recommendedName>
</protein>
<dbReference type="GO" id="GO:0016491">
    <property type="term" value="F:oxidoreductase activity"/>
    <property type="evidence" value="ECO:0007669"/>
    <property type="project" value="InterPro"/>
</dbReference>
<dbReference type="PANTHER" id="PTHR45033:SF2">
    <property type="entry name" value="ZINC-TYPE ALCOHOL DEHYDROGENASE-LIKE PROTEIN C1773.06C"/>
    <property type="match status" value="1"/>
</dbReference>
<dbReference type="InterPro" id="IPR013149">
    <property type="entry name" value="ADH-like_C"/>
</dbReference>
<dbReference type="SUPFAM" id="SSF51735">
    <property type="entry name" value="NAD(P)-binding Rossmann-fold domains"/>
    <property type="match status" value="1"/>
</dbReference>
<evidence type="ECO:0000313" key="2">
    <source>
        <dbReference type="EMBL" id="SVA36023.1"/>
    </source>
</evidence>
<dbReference type="InterPro" id="IPR036291">
    <property type="entry name" value="NAD(P)-bd_dom_sf"/>
</dbReference>
<organism evidence="2">
    <name type="scientific">marine metagenome</name>
    <dbReference type="NCBI Taxonomy" id="408172"/>
    <lineage>
        <taxon>unclassified sequences</taxon>
        <taxon>metagenomes</taxon>
        <taxon>ecological metagenomes</taxon>
    </lineage>
</organism>